<keyword evidence="2" id="KW-1185">Reference proteome</keyword>
<protein>
    <submittedName>
        <fullName evidence="1">Uncharacterized protein</fullName>
    </submittedName>
</protein>
<gene>
    <name evidence="1" type="ORF">VCO01S_21140</name>
</gene>
<accession>A0A4Y3IN51</accession>
<evidence type="ECO:0000313" key="2">
    <source>
        <dbReference type="Proteomes" id="UP000318242"/>
    </source>
</evidence>
<organism evidence="1 2">
    <name type="scientific">Vibrio comitans NBRC 102076</name>
    <dbReference type="NCBI Taxonomy" id="1219078"/>
    <lineage>
        <taxon>Bacteria</taxon>
        <taxon>Pseudomonadati</taxon>
        <taxon>Pseudomonadota</taxon>
        <taxon>Gammaproteobacteria</taxon>
        <taxon>Vibrionales</taxon>
        <taxon>Vibrionaceae</taxon>
        <taxon>Vibrio</taxon>
    </lineage>
</organism>
<dbReference type="EMBL" id="BJLH01000009">
    <property type="protein sequence ID" value="GEA60921.1"/>
    <property type="molecule type" value="Genomic_DNA"/>
</dbReference>
<evidence type="ECO:0000313" key="1">
    <source>
        <dbReference type="EMBL" id="GEA60921.1"/>
    </source>
</evidence>
<reference evidence="1 2" key="1">
    <citation type="submission" date="2019-06" db="EMBL/GenBank/DDBJ databases">
        <title>Whole genome shotgun sequence of Vibrio comitans NBRC 102076.</title>
        <authorList>
            <person name="Hosoyama A."/>
            <person name="Uohara A."/>
            <person name="Ohji S."/>
            <person name="Ichikawa N."/>
        </authorList>
    </citation>
    <scope>NUCLEOTIDE SEQUENCE [LARGE SCALE GENOMIC DNA]</scope>
    <source>
        <strain evidence="1 2">NBRC 102076</strain>
    </source>
</reference>
<dbReference type="AlphaFoldDB" id="A0A4Y3IN51"/>
<sequence length="59" mass="6757">MIVNLSPFKFKTYSDSVTLVVQFDNAKTLHICRKAQFDVTKSKLGAPKCIKYTIFRVIC</sequence>
<dbReference type="Proteomes" id="UP000318242">
    <property type="component" value="Unassembled WGS sequence"/>
</dbReference>
<comment type="caution">
    <text evidence="1">The sequence shown here is derived from an EMBL/GenBank/DDBJ whole genome shotgun (WGS) entry which is preliminary data.</text>
</comment>
<name>A0A4Y3IN51_9VIBR</name>
<proteinExistence type="predicted"/>